<feature type="compositionally biased region" description="Polar residues" evidence="1">
    <location>
        <begin position="135"/>
        <end position="148"/>
    </location>
</feature>
<keyword evidence="3" id="KW-1185">Reference proteome</keyword>
<feature type="region of interest" description="Disordered" evidence="1">
    <location>
        <begin position="135"/>
        <end position="182"/>
    </location>
</feature>
<dbReference type="RefSeq" id="WP_255328517.1">
    <property type="nucleotide sequence ID" value="NZ_JAKZEU010000002.1"/>
</dbReference>
<evidence type="ECO:0000313" key="2">
    <source>
        <dbReference type="EMBL" id="MCQ0969515.1"/>
    </source>
</evidence>
<reference evidence="2 3" key="1">
    <citation type="submission" date="2022-03" db="EMBL/GenBank/DDBJ databases">
        <authorList>
            <person name="He Y."/>
        </authorList>
    </citation>
    <scope>NUCLEOTIDE SEQUENCE [LARGE SCALE GENOMIC DNA]</scope>
    <source>
        <strain evidence="2 3">TK19116</strain>
    </source>
</reference>
<feature type="region of interest" description="Disordered" evidence="1">
    <location>
        <begin position="1"/>
        <end position="32"/>
    </location>
</feature>
<dbReference type="EMBL" id="JAKZEU010000002">
    <property type="protein sequence ID" value="MCQ0969515.1"/>
    <property type="molecule type" value="Genomic_DNA"/>
</dbReference>
<sequence length="182" mass="18892">MEDDKKQSATQQTTSSQTGDKTAVEDIKDQARDVASQVSDQAVCYADQAKASAADEVQGVASALRTAANELRDGSPQARTFSQIADTLADASDSLRDKDLGQMMTAANDFAKRNPLIFLGSALLVGFAATRFAKASSSGNSPVTSQIGSPYRGPVGGSVDLRDSGQKPSGDLTTLTGLEGNI</sequence>
<accession>A0ABT1MMM2</accession>
<comment type="caution">
    <text evidence="2">The sequence shown here is derived from an EMBL/GenBank/DDBJ whole genome shotgun (WGS) entry which is preliminary data.</text>
</comment>
<protein>
    <recommendedName>
        <fullName evidence="4">Nutrient deprivation-induced protein</fullName>
    </recommendedName>
</protein>
<organism evidence="2 3">
    <name type="scientific">Paracoccus albicereus</name>
    <dbReference type="NCBI Taxonomy" id="2922394"/>
    <lineage>
        <taxon>Bacteria</taxon>
        <taxon>Pseudomonadati</taxon>
        <taxon>Pseudomonadota</taxon>
        <taxon>Alphaproteobacteria</taxon>
        <taxon>Rhodobacterales</taxon>
        <taxon>Paracoccaceae</taxon>
        <taxon>Paracoccus</taxon>
    </lineage>
</organism>
<feature type="compositionally biased region" description="Low complexity" evidence="1">
    <location>
        <begin position="8"/>
        <end position="21"/>
    </location>
</feature>
<gene>
    <name evidence="2" type="ORF">MLD63_03570</name>
</gene>
<dbReference type="Proteomes" id="UP001203945">
    <property type="component" value="Unassembled WGS sequence"/>
</dbReference>
<evidence type="ECO:0000313" key="3">
    <source>
        <dbReference type="Proteomes" id="UP001203945"/>
    </source>
</evidence>
<feature type="compositionally biased region" description="Basic and acidic residues" evidence="1">
    <location>
        <begin position="22"/>
        <end position="32"/>
    </location>
</feature>
<name>A0ABT1MMM2_9RHOB</name>
<evidence type="ECO:0008006" key="4">
    <source>
        <dbReference type="Google" id="ProtNLM"/>
    </source>
</evidence>
<evidence type="ECO:0000256" key="1">
    <source>
        <dbReference type="SAM" id="MobiDB-lite"/>
    </source>
</evidence>
<proteinExistence type="predicted"/>